<comment type="caution">
    <text evidence="11">The sequence shown here is derived from an EMBL/GenBank/DDBJ whole genome shotgun (WGS) entry which is preliminary data.</text>
</comment>
<dbReference type="InterPro" id="IPR019554">
    <property type="entry name" value="Soluble_ligand-bd"/>
</dbReference>
<dbReference type="Pfam" id="PF13375">
    <property type="entry name" value="RnfC_N"/>
    <property type="match status" value="1"/>
</dbReference>
<evidence type="ECO:0000256" key="5">
    <source>
        <dbReference type="ARBA" id="ARBA00022982"/>
    </source>
</evidence>
<dbReference type="Gene3D" id="3.30.70.20">
    <property type="match status" value="1"/>
</dbReference>
<dbReference type="AlphaFoldDB" id="A0A839IM71"/>
<accession>A0A839IM71</accession>
<dbReference type="PANTHER" id="PTHR43034">
    <property type="entry name" value="ION-TRANSLOCATING OXIDOREDUCTASE COMPLEX SUBUNIT C"/>
    <property type="match status" value="1"/>
</dbReference>
<dbReference type="GO" id="GO:0046872">
    <property type="term" value="F:metal ion binding"/>
    <property type="evidence" value="ECO:0007669"/>
    <property type="project" value="UniProtKB-KW"/>
</dbReference>
<feature type="binding site" evidence="8">
    <location>
        <position position="412"/>
    </location>
    <ligand>
        <name>[4Fe-4S] cluster</name>
        <dbReference type="ChEBI" id="CHEBI:49883"/>
        <label>2</label>
    </ligand>
</feature>
<keyword evidence="8" id="KW-1003">Cell membrane</keyword>
<gene>
    <name evidence="11" type="primary">rsxC</name>
    <name evidence="8" type="synonym">rnfC</name>
    <name evidence="11" type="ORF">H4O21_07705</name>
</gene>
<dbReference type="InterPro" id="IPR017896">
    <property type="entry name" value="4Fe4S_Fe-S-bd"/>
</dbReference>
<proteinExistence type="inferred from homology"/>
<feature type="binding site" evidence="8">
    <location>
        <position position="377"/>
    </location>
    <ligand>
        <name>[4Fe-4S] cluster</name>
        <dbReference type="ChEBI" id="CHEBI:49883"/>
        <label>2</label>
    </ligand>
</feature>
<keyword evidence="5 8" id="KW-0249">Electron transport</keyword>
<feature type="domain" description="4Fe-4S ferredoxin-type" evidence="10">
    <location>
        <begin position="397"/>
        <end position="425"/>
    </location>
</feature>
<comment type="subcellular location">
    <subcellularLocation>
        <location evidence="8">Cell inner membrane</location>
        <topology evidence="8">Peripheral membrane protein</topology>
    </subcellularLocation>
</comment>
<keyword evidence="7 8" id="KW-0411">Iron-sulfur</keyword>
<comment type="cofactor">
    <cofactor evidence="8">
        <name>[4Fe-4S] cluster</name>
        <dbReference type="ChEBI" id="CHEBI:49883"/>
    </cofactor>
    <text evidence="8">Binds 2 [4Fe-4S] clusters per subunit.</text>
</comment>
<keyword evidence="12" id="KW-1185">Reference proteome</keyword>
<comment type="subunit">
    <text evidence="8">The complex is composed of six subunits: RnfA, RnfB, RnfC, RnfD, RnfE and RnfG.</text>
</comment>
<keyword evidence="3 8" id="KW-0479">Metal-binding</keyword>
<dbReference type="InterPro" id="IPR037225">
    <property type="entry name" value="Nuo51_FMN-bd_sf"/>
</dbReference>
<evidence type="ECO:0000256" key="6">
    <source>
        <dbReference type="ARBA" id="ARBA00023004"/>
    </source>
</evidence>
<dbReference type="RefSeq" id="WP_182808272.1">
    <property type="nucleotide sequence ID" value="NZ_JACJFM010000007.1"/>
</dbReference>
<keyword evidence="2 8" id="KW-0004">4Fe-4S</keyword>
<dbReference type="InterPro" id="IPR011538">
    <property type="entry name" value="Nuo51_FMN-bd"/>
</dbReference>
<protein>
    <recommendedName>
        <fullName evidence="8">Ion-translocating oxidoreductase complex subunit C</fullName>
        <ecNumber evidence="8">7.-.-.-</ecNumber>
    </recommendedName>
    <alternativeName>
        <fullName evidence="8">Rnf electron transport complex subunit C</fullName>
    </alternativeName>
</protein>
<evidence type="ECO:0000259" key="10">
    <source>
        <dbReference type="PROSITE" id="PS51379"/>
    </source>
</evidence>
<dbReference type="GO" id="GO:0009055">
    <property type="term" value="F:electron transfer activity"/>
    <property type="evidence" value="ECO:0007669"/>
    <property type="project" value="InterPro"/>
</dbReference>
<dbReference type="SUPFAM" id="SSF142019">
    <property type="entry name" value="Nqo1 FMN-binding domain-like"/>
    <property type="match status" value="1"/>
</dbReference>
<feature type="binding site" evidence="8">
    <location>
        <position position="409"/>
    </location>
    <ligand>
        <name>[4Fe-4S] cluster</name>
        <dbReference type="ChEBI" id="CHEBI:49883"/>
        <label>2</label>
    </ligand>
</feature>
<evidence type="ECO:0000256" key="1">
    <source>
        <dbReference type="ARBA" id="ARBA00022448"/>
    </source>
</evidence>
<dbReference type="Pfam" id="PF01512">
    <property type="entry name" value="Complex1_51K"/>
    <property type="match status" value="1"/>
</dbReference>
<dbReference type="Gene3D" id="3.40.50.11540">
    <property type="entry name" value="NADH-ubiquinone oxidoreductase 51kDa subunit"/>
    <property type="match status" value="1"/>
</dbReference>
<evidence type="ECO:0000256" key="2">
    <source>
        <dbReference type="ARBA" id="ARBA00022485"/>
    </source>
</evidence>
<comment type="similarity">
    <text evidence="8">Belongs to the 4Fe4S bacterial-type ferredoxin family. RnfC subfamily.</text>
</comment>
<dbReference type="HAMAP" id="MF_00461">
    <property type="entry name" value="RsxC_RnfC"/>
    <property type="match status" value="1"/>
</dbReference>
<feature type="binding site" evidence="8">
    <location>
        <position position="406"/>
    </location>
    <ligand>
        <name>[4Fe-4S] cluster</name>
        <dbReference type="ChEBI" id="CHEBI:49883"/>
        <label>2</label>
    </ligand>
</feature>
<feature type="domain" description="4Fe-4S ferredoxin-type" evidence="10">
    <location>
        <begin position="358"/>
        <end position="387"/>
    </location>
</feature>
<reference evidence="11 12" key="1">
    <citation type="submission" date="2020-08" db="EMBL/GenBank/DDBJ databases">
        <title>Oceanospirillum sp. nov. isolated from marine sediment.</title>
        <authorList>
            <person name="Ji X."/>
        </authorList>
    </citation>
    <scope>NUCLEOTIDE SEQUENCE [LARGE SCALE GENOMIC DNA]</scope>
    <source>
        <strain evidence="11 12">D5</strain>
    </source>
</reference>
<comment type="function">
    <text evidence="8">Part of a membrane-bound complex that couples electron transfer with translocation of ions across the membrane.</text>
</comment>
<dbReference type="Pfam" id="PF10531">
    <property type="entry name" value="SLBB"/>
    <property type="match status" value="1"/>
</dbReference>
<keyword evidence="1 8" id="KW-0813">Transport</keyword>
<feature type="binding site" evidence="8">
    <location>
        <position position="367"/>
    </location>
    <ligand>
        <name>[4Fe-4S] cluster</name>
        <dbReference type="ChEBI" id="CHEBI:49883"/>
        <label>1</label>
    </ligand>
</feature>
<evidence type="ECO:0000256" key="9">
    <source>
        <dbReference type="SAM" id="Coils"/>
    </source>
</evidence>
<evidence type="ECO:0000256" key="8">
    <source>
        <dbReference type="HAMAP-Rule" id="MF_00461"/>
    </source>
</evidence>
<evidence type="ECO:0000256" key="3">
    <source>
        <dbReference type="ARBA" id="ARBA00022723"/>
    </source>
</evidence>
<dbReference type="NCBIfam" id="NF003454">
    <property type="entry name" value="PRK05035.1"/>
    <property type="match status" value="1"/>
</dbReference>
<dbReference type="PROSITE" id="PS51379">
    <property type="entry name" value="4FE4S_FER_2"/>
    <property type="match status" value="2"/>
</dbReference>
<sequence length="488" mass="51848">MFRKTVRGGVHPCGHKSLSNDSPIRYFPLSDTLYVSMQQHIGAPASPVVRPGDHVLKGQLIASSQGNISAPVHAPTSGRILALAEHTAPHPSGLPVLVATLEPDGLDEWGALNPPSDPMALSPEEVCIRIGAAGIVGMGGATFPSAVKLNLSLNSQIQTLIINGGECEPYLSCDDRLMRERATLIIQGILLMQHAVQAREVLVGIEDNKPDAISAMQQAAQGSGVQVIPVPSQYPMGSEKQLIQQLTGIEIPAMSRAAASGIIVHNVATAYAAAEALYQGKPLVSRIVTLSGGAVTHPGNWQVPLGTLASHFLNRASGFNEKPARLIMGGPMMGIQLPDLNVPVIKGTSGILALTENEINHTNPGPCVRCGNCVRSCPMGLLPLEMAANIRSGELKKANELGLHDCVACGACSYICPSSIPLTHLFNYAKGELAQQQKARQKMENTKVLAQRRERRLERQAKEKEALMAARRAAAAAKKAAQQQKEEA</sequence>
<keyword evidence="8" id="KW-0472">Membrane</keyword>
<evidence type="ECO:0000256" key="7">
    <source>
        <dbReference type="ARBA" id="ARBA00023014"/>
    </source>
</evidence>
<dbReference type="SUPFAM" id="SSF46548">
    <property type="entry name" value="alpha-helical ferredoxin"/>
    <property type="match status" value="1"/>
</dbReference>
<dbReference type="Pfam" id="PF13237">
    <property type="entry name" value="Fer4_10"/>
    <property type="match status" value="1"/>
</dbReference>
<keyword evidence="9" id="KW-0175">Coiled coil</keyword>
<organism evidence="11 12">
    <name type="scientific">Oceanospirillum sediminis</name>
    <dbReference type="NCBI Taxonomy" id="2760088"/>
    <lineage>
        <taxon>Bacteria</taxon>
        <taxon>Pseudomonadati</taxon>
        <taxon>Pseudomonadota</taxon>
        <taxon>Gammaproteobacteria</taxon>
        <taxon>Oceanospirillales</taxon>
        <taxon>Oceanospirillaceae</taxon>
        <taxon>Oceanospirillum</taxon>
    </lineage>
</organism>
<dbReference type="GO" id="GO:0005886">
    <property type="term" value="C:plasma membrane"/>
    <property type="evidence" value="ECO:0007669"/>
    <property type="project" value="UniProtKB-SubCell"/>
</dbReference>
<dbReference type="GO" id="GO:0051539">
    <property type="term" value="F:4 iron, 4 sulfur cluster binding"/>
    <property type="evidence" value="ECO:0007669"/>
    <property type="project" value="UniProtKB-KW"/>
</dbReference>
<dbReference type="InterPro" id="IPR017900">
    <property type="entry name" value="4Fe4S_Fe_S_CS"/>
</dbReference>
<evidence type="ECO:0000313" key="11">
    <source>
        <dbReference type="EMBL" id="MBB1486493.1"/>
    </source>
</evidence>
<keyword evidence="8" id="KW-0997">Cell inner membrane</keyword>
<name>A0A839IM71_9GAMM</name>
<evidence type="ECO:0000313" key="12">
    <source>
        <dbReference type="Proteomes" id="UP000565262"/>
    </source>
</evidence>
<feature type="binding site" evidence="8">
    <location>
        <position position="416"/>
    </location>
    <ligand>
        <name>[4Fe-4S] cluster</name>
        <dbReference type="ChEBI" id="CHEBI:49883"/>
        <label>1</label>
    </ligand>
</feature>
<dbReference type="EC" id="7.-.-.-" evidence="8"/>
<dbReference type="PANTHER" id="PTHR43034:SF2">
    <property type="entry name" value="ION-TRANSLOCATING OXIDOREDUCTASE COMPLEX SUBUNIT C"/>
    <property type="match status" value="1"/>
</dbReference>
<dbReference type="InterPro" id="IPR026902">
    <property type="entry name" value="RnfC_N"/>
</dbReference>
<keyword evidence="8" id="KW-1278">Translocase</keyword>
<keyword evidence="4 8" id="KW-0677">Repeat</keyword>
<dbReference type="PROSITE" id="PS00198">
    <property type="entry name" value="4FE4S_FER_1"/>
    <property type="match status" value="1"/>
</dbReference>
<dbReference type="NCBIfam" id="TIGR01945">
    <property type="entry name" value="rnfC"/>
    <property type="match status" value="1"/>
</dbReference>
<dbReference type="InterPro" id="IPR010208">
    <property type="entry name" value="Ion_transpt_RnfC/RsxC"/>
</dbReference>
<dbReference type="EMBL" id="JACJFM010000007">
    <property type="protein sequence ID" value="MBB1486493.1"/>
    <property type="molecule type" value="Genomic_DNA"/>
</dbReference>
<feature type="binding site" evidence="8">
    <location>
        <position position="370"/>
    </location>
    <ligand>
        <name>[4Fe-4S] cluster</name>
        <dbReference type="ChEBI" id="CHEBI:49883"/>
        <label>1</label>
    </ligand>
</feature>
<dbReference type="GO" id="GO:0022900">
    <property type="term" value="P:electron transport chain"/>
    <property type="evidence" value="ECO:0007669"/>
    <property type="project" value="UniProtKB-UniRule"/>
</dbReference>
<feature type="binding site" evidence="8">
    <location>
        <position position="373"/>
    </location>
    <ligand>
        <name>[4Fe-4S] cluster</name>
        <dbReference type="ChEBI" id="CHEBI:49883"/>
        <label>1</label>
    </ligand>
</feature>
<keyword evidence="6 8" id="KW-0408">Iron</keyword>
<evidence type="ECO:0000256" key="4">
    <source>
        <dbReference type="ARBA" id="ARBA00022737"/>
    </source>
</evidence>
<feature type="coiled-coil region" evidence="9">
    <location>
        <begin position="433"/>
        <end position="487"/>
    </location>
</feature>
<dbReference type="Proteomes" id="UP000565262">
    <property type="component" value="Unassembled WGS sequence"/>
</dbReference>